<evidence type="ECO:0000256" key="3">
    <source>
        <dbReference type="ARBA" id="ARBA00030602"/>
    </source>
</evidence>
<dbReference type="AlphaFoldDB" id="A0A0L0TBK2"/>
<keyword evidence="2" id="KW-0808">Transferase</keyword>
<dbReference type="VEuPathDB" id="FungiDB:AMAG_16620"/>
<sequence length="162" mass="18196">MAIASFVYGTLMDPTVWRRVTNGAARKVTPAVIRGYRRYQVKHGYYPGILRTFDDNDLVHGLLVMFDAQGTVDALDRFETEMYMRVPVQAETGTVPTALPTSLLAAIKPECAPTHSTPAFHAAEVYVWVDGEHLLDMTGADWSYDEFCASQRREFDAEMAQK</sequence>
<dbReference type="InterPro" id="IPR045038">
    <property type="entry name" value="AIG2-like"/>
</dbReference>
<proteinExistence type="inferred from homology"/>
<comment type="similarity">
    <text evidence="1">Belongs to the gamma-glutamylcyclotransferase family.</text>
</comment>
<dbReference type="Pfam" id="PF06094">
    <property type="entry name" value="GGACT"/>
    <property type="match status" value="1"/>
</dbReference>
<dbReference type="Gene3D" id="3.10.490.10">
    <property type="entry name" value="Gamma-glutamyl cyclotransferase-like"/>
    <property type="match status" value="1"/>
</dbReference>
<dbReference type="OrthoDB" id="1044435at2759"/>
<evidence type="ECO:0000259" key="4">
    <source>
        <dbReference type="Pfam" id="PF06094"/>
    </source>
</evidence>
<dbReference type="InterPro" id="IPR013024">
    <property type="entry name" value="GGCT-like"/>
</dbReference>
<dbReference type="InterPro" id="IPR036568">
    <property type="entry name" value="GGCT-like_sf"/>
</dbReference>
<dbReference type="GO" id="GO:0016740">
    <property type="term" value="F:transferase activity"/>
    <property type="evidence" value="ECO:0007669"/>
    <property type="project" value="UniProtKB-KW"/>
</dbReference>
<dbReference type="EMBL" id="GG745377">
    <property type="protein sequence ID" value="KNE72127.1"/>
    <property type="molecule type" value="Genomic_DNA"/>
</dbReference>
<reference evidence="5 6" key="1">
    <citation type="submission" date="2009-11" db="EMBL/GenBank/DDBJ databases">
        <title>Annotation of Allomyces macrogynus ATCC 38327.</title>
        <authorList>
            <consortium name="The Broad Institute Genome Sequencing Platform"/>
            <person name="Russ C."/>
            <person name="Cuomo C."/>
            <person name="Burger G."/>
            <person name="Gray M.W."/>
            <person name="Holland P.W.H."/>
            <person name="King N."/>
            <person name="Lang F.B.F."/>
            <person name="Roger A.J."/>
            <person name="Ruiz-Trillo I."/>
            <person name="Young S.K."/>
            <person name="Zeng Q."/>
            <person name="Gargeya S."/>
            <person name="Fitzgerald M."/>
            <person name="Haas B."/>
            <person name="Abouelleil A."/>
            <person name="Alvarado L."/>
            <person name="Arachchi H.M."/>
            <person name="Berlin A."/>
            <person name="Chapman S.B."/>
            <person name="Gearin G."/>
            <person name="Goldberg J."/>
            <person name="Griggs A."/>
            <person name="Gujja S."/>
            <person name="Hansen M."/>
            <person name="Heiman D."/>
            <person name="Howarth C."/>
            <person name="Larimer J."/>
            <person name="Lui A."/>
            <person name="MacDonald P.J.P."/>
            <person name="McCowen C."/>
            <person name="Montmayeur A."/>
            <person name="Murphy C."/>
            <person name="Neiman D."/>
            <person name="Pearson M."/>
            <person name="Priest M."/>
            <person name="Roberts A."/>
            <person name="Saif S."/>
            <person name="Shea T."/>
            <person name="Sisk P."/>
            <person name="Stolte C."/>
            <person name="Sykes S."/>
            <person name="Wortman J."/>
            <person name="Nusbaum C."/>
            <person name="Birren B."/>
        </authorList>
    </citation>
    <scope>NUCLEOTIDE SEQUENCE [LARGE SCALE GENOMIC DNA]</scope>
    <source>
        <strain evidence="5 6">ATCC 38327</strain>
    </source>
</reference>
<dbReference type="InterPro" id="IPR009288">
    <property type="entry name" value="AIG2-like_dom"/>
</dbReference>
<feature type="domain" description="Gamma-glutamylcyclotransferase AIG2-like" evidence="4">
    <location>
        <begin position="6"/>
        <end position="128"/>
    </location>
</feature>
<evidence type="ECO:0000256" key="1">
    <source>
        <dbReference type="ARBA" id="ARBA00008861"/>
    </source>
</evidence>
<dbReference type="SUPFAM" id="SSF110857">
    <property type="entry name" value="Gamma-glutamyl cyclotransferase-like"/>
    <property type="match status" value="1"/>
</dbReference>
<dbReference type="PANTHER" id="PTHR31544">
    <property type="entry name" value="AIG2-LIKE PROTEIN D"/>
    <property type="match status" value="1"/>
</dbReference>
<evidence type="ECO:0000313" key="6">
    <source>
        <dbReference type="Proteomes" id="UP000054350"/>
    </source>
</evidence>
<dbReference type="CDD" id="cd06661">
    <property type="entry name" value="GGCT_like"/>
    <property type="match status" value="1"/>
</dbReference>
<dbReference type="OMA" id="RDNAWKW"/>
<organism evidence="5 6">
    <name type="scientific">Allomyces macrogynus (strain ATCC 38327)</name>
    <name type="common">Allomyces javanicus var. macrogynus</name>
    <dbReference type="NCBI Taxonomy" id="578462"/>
    <lineage>
        <taxon>Eukaryota</taxon>
        <taxon>Fungi</taxon>
        <taxon>Fungi incertae sedis</taxon>
        <taxon>Blastocladiomycota</taxon>
        <taxon>Blastocladiomycetes</taxon>
        <taxon>Blastocladiales</taxon>
        <taxon>Blastocladiaceae</taxon>
        <taxon>Allomyces</taxon>
    </lineage>
</organism>
<evidence type="ECO:0000256" key="2">
    <source>
        <dbReference type="ARBA" id="ARBA00022679"/>
    </source>
</evidence>
<dbReference type="Proteomes" id="UP000054350">
    <property type="component" value="Unassembled WGS sequence"/>
</dbReference>
<gene>
    <name evidence="5" type="ORF">AMAG_16620</name>
</gene>
<evidence type="ECO:0000313" key="5">
    <source>
        <dbReference type="EMBL" id="KNE72127.1"/>
    </source>
</evidence>
<name>A0A0L0TBK2_ALLM3</name>
<accession>A0A0L0TBK2</accession>
<protein>
    <recommendedName>
        <fullName evidence="3">Putative gamma-glutamylcyclotransferase</fullName>
    </recommendedName>
</protein>
<dbReference type="PANTHER" id="PTHR31544:SF2">
    <property type="entry name" value="AIG2-LIKE PROTEIN D"/>
    <property type="match status" value="1"/>
</dbReference>
<keyword evidence="6" id="KW-1185">Reference proteome</keyword>
<reference evidence="6" key="2">
    <citation type="submission" date="2009-11" db="EMBL/GenBank/DDBJ databases">
        <title>The Genome Sequence of Allomyces macrogynus strain ATCC 38327.</title>
        <authorList>
            <consortium name="The Broad Institute Genome Sequencing Platform"/>
            <person name="Russ C."/>
            <person name="Cuomo C."/>
            <person name="Shea T."/>
            <person name="Young S.K."/>
            <person name="Zeng Q."/>
            <person name="Koehrsen M."/>
            <person name="Haas B."/>
            <person name="Borodovsky M."/>
            <person name="Guigo R."/>
            <person name="Alvarado L."/>
            <person name="Berlin A."/>
            <person name="Borenstein D."/>
            <person name="Chen Z."/>
            <person name="Engels R."/>
            <person name="Freedman E."/>
            <person name="Gellesch M."/>
            <person name="Goldberg J."/>
            <person name="Griggs A."/>
            <person name="Gujja S."/>
            <person name="Heiman D."/>
            <person name="Hepburn T."/>
            <person name="Howarth C."/>
            <person name="Jen D."/>
            <person name="Larson L."/>
            <person name="Lewis B."/>
            <person name="Mehta T."/>
            <person name="Park D."/>
            <person name="Pearson M."/>
            <person name="Roberts A."/>
            <person name="Saif S."/>
            <person name="Shenoy N."/>
            <person name="Sisk P."/>
            <person name="Stolte C."/>
            <person name="Sykes S."/>
            <person name="Walk T."/>
            <person name="White J."/>
            <person name="Yandava C."/>
            <person name="Burger G."/>
            <person name="Gray M.W."/>
            <person name="Holland P.W.H."/>
            <person name="King N."/>
            <person name="Lang F.B.F."/>
            <person name="Roger A.J."/>
            <person name="Ruiz-Trillo I."/>
            <person name="Lander E."/>
            <person name="Nusbaum C."/>
        </authorList>
    </citation>
    <scope>NUCLEOTIDE SEQUENCE [LARGE SCALE GENOMIC DNA]</scope>
    <source>
        <strain evidence="6">ATCC 38327</strain>
    </source>
</reference>